<comment type="caution">
    <text evidence="9">The sequence shown here is derived from an EMBL/GenBank/DDBJ whole genome shotgun (WGS) entry which is preliminary data.</text>
</comment>
<gene>
    <name evidence="5" type="primary">rplX</name>
    <name evidence="9" type="ORF">A2172_01415</name>
</gene>
<keyword evidence="5" id="KW-0699">rRNA-binding</keyword>
<evidence type="ECO:0000259" key="7">
    <source>
        <dbReference type="Pfam" id="PF00467"/>
    </source>
</evidence>
<evidence type="ECO:0000256" key="5">
    <source>
        <dbReference type="HAMAP-Rule" id="MF_01326"/>
    </source>
</evidence>
<dbReference type="Proteomes" id="UP000176631">
    <property type="component" value="Unassembled WGS sequence"/>
</dbReference>
<feature type="domain" description="KOW" evidence="7">
    <location>
        <begin position="5"/>
        <end position="25"/>
    </location>
</feature>
<dbReference type="Pfam" id="PF00467">
    <property type="entry name" value="KOW"/>
    <property type="match status" value="1"/>
</dbReference>
<evidence type="ECO:0000256" key="6">
    <source>
        <dbReference type="RuleBase" id="RU003477"/>
    </source>
</evidence>
<comment type="function">
    <text evidence="5">One of two assembly initiator proteins, it binds directly to the 5'-end of the 23S rRNA, where it nucleates assembly of the 50S subunit.</text>
</comment>
<evidence type="ECO:0000256" key="2">
    <source>
        <dbReference type="ARBA" id="ARBA00022980"/>
    </source>
</evidence>
<comment type="similarity">
    <text evidence="1 5 6">Belongs to the universal ribosomal protein uL24 family.</text>
</comment>
<dbReference type="CDD" id="cd06089">
    <property type="entry name" value="KOW_RPL26"/>
    <property type="match status" value="1"/>
</dbReference>
<dbReference type="GO" id="GO:0005840">
    <property type="term" value="C:ribosome"/>
    <property type="evidence" value="ECO:0007669"/>
    <property type="project" value="UniProtKB-KW"/>
</dbReference>
<dbReference type="InterPro" id="IPR041988">
    <property type="entry name" value="Ribosomal_uL24_KOW"/>
</dbReference>
<evidence type="ECO:0000259" key="8">
    <source>
        <dbReference type="Pfam" id="PF17136"/>
    </source>
</evidence>
<proteinExistence type="inferred from homology"/>
<dbReference type="GO" id="GO:0006412">
    <property type="term" value="P:translation"/>
    <property type="evidence" value="ECO:0007669"/>
    <property type="project" value="UniProtKB-UniRule"/>
</dbReference>
<dbReference type="Pfam" id="PF17136">
    <property type="entry name" value="ribosomal_L24"/>
    <property type="match status" value="1"/>
</dbReference>
<name>A0A1G1W947_9BACT</name>
<dbReference type="EMBL" id="MHCP01000015">
    <property type="protein sequence ID" value="OGY24185.1"/>
    <property type="molecule type" value="Genomic_DNA"/>
</dbReference>
<dbReference type="HAMAP" id="MF_01326_B">
    <property type="entry name" value="Ribosomal_uL24_B"/>
    <property type="match status" value="1"/>
</dbReference>
<comment type="function">
    <text evidence="5">One of the proteins that surrounds the polypeptide exit tunnel on the outside of the subunit.</text>
</comment>
<comment type="subunit">
    <text evidence="5">Part of the 50S ribosomal subunit.</text>
</comment>
<organism evidence="9 10">
    <name type="scientific">Candidatus Woykebacteria bacterium RBG_13_40_15</name>
    <dbReference type="NCBI Taxonomy" id="1802593"/>
    <lineage>
        <taxon>Bacteria</taxon>
        <taxon>Candidatus Woykeibacteriota</taxon>
    </lineage>
</organism>
<evidence type="ECO:0000256" key="1">
    <source>
        <dbReference type="ARBA" id="ARBA00010618"/>
    </source>
</evidence>
<evidence type="ECO:0000256" key="4">
    <source>
        <dbReference type="ARBA" id="ARBA00035206"/>
    </source>
</evidence>
<keyword evidence="2 5" id="KW-0689">Ribosomal protein</keyword>
<dbReference type="InterPro" id="IPR005824">
    <property type="entry name" value="KOW"/>
</dbReference>
<dbReference type="InterPro" id="IPR005825">
    <property type="entry name" value="Ribosomal_uL24_CS"/>
</dbReference>
<dbReference type="AlphaFoldDB" id="A0A1G1W947"/>
<protein>
    <recommendedName>
        <fullName evidence="4 5">Large ribosomal subunit protein uL24</fullName>
    </recommendedName>
</protein>
<evidence type="ECO:0000313" key="9">
    <source>
        <dbReference type="EMBL" id="OGY24185.1"/>
    </source>
</evidence>
<dbReference type="GO" id="GO:1990904">
    <property type="term" value="C:ribonucleoprotein complex"/>
    <property type="evidence" value="ECO:0007669"/>
    <property type="project" value="UniProtKB-KW"/>
</dbReference>
<dbReference type="GO" id="GO:0003735">
    <property type="term" value="F:structural constituent of ribosome"/>
    <property type="evidence" value="ECO:0007669"/>
    <property type="project" value="InterPro"/>
</dbReference>
<feature type="domain" description="Large ribosomal subunit protein uL24 C-terminal" evidence="8">
    <location>
        <begin position="38"/>
        <end position="100"/>
    </location>
</feature>
<dbReference type="InterPro" id="IPR057264">
    <property type="entry name" value="Ribosomal_uL24_C"/>
</dbReference>
<dbReference type="SUPFAM" id="SSF50104">
    <property type="entry name" value="Translation proteins SH3-like domain"/>
    <property type="match status" value="1"/>
</dbReference>
<evidence type="ECO:0000313" key="10">
    <source>
        <dbReference type="Proteomes" id="UP000176631"/>
    </source>
</evidence>
<dbReference type="InterPro" id="IPR003256">
    <property type="entry name" value="Ribosomal_uL24"/>
</dbReference>
<dbReference type="Gene3D" id="2.30.30.30">
    <property type="match status" value="1"/>
</dbReference>
<accession>A0A1G1W947</accession>
<dbReference type="InterPro" id="IPR008991">
    <property type="entry name" value="Translation_prot_SH3-like_sf"/>
</dbReference>
<evidence type="ECO:0000256" key="3">
    <source>
        <dbReference type="ARBA" id="ARBA00023274"/>
    </source>
</evidence>
<dbReference type="PROSITE" id="PS01108">
    <property type="entry name" value="RIBOSOMAL_L24"/>
    <property type="match status" value="1"/>
</dbReference>
<dbReference type="NCBIfam" id="TIGR01079">
    <property type="entry name" value="rplX_bact"/>
    <property type="match status" value="1"/>
</dbReference>
<keyword evidence="3 5" id="KW-0687">Ribonucleoprotein</keyword>
<dbReference type="STRING" id="1802593.A2172_01415"/>
<dbReference type="PANTHER" id="PTHR12903">
    <property type="entry name" value="MITOCHONDRIAL RIBOSOMAL PROTEIN L24"/>
    <property type="match status" value="1"/>
</dbReference>
<reference evidence="9 10" key="1">
    <citation type="journal article" date="2016" name="Nat. Commun.">
        <title>Thousands of microbial genomes shed light on interconnected biogeochemical processes in an aquifer system.</title>
        <authorList>
            <person name="Anantharaman K."/>
            <person name="Brown C.T."/>
            <person name="Hug L.A."/>
            <person name="Sharon I."/>
            <person name="Castelle C.J."/>
            <person name="Probst A.J."/>
            <person name="Thomas B.C."/>
            <person name="Singh A."/>
            <person name="Wilkins M.J."/>
            <person name="Karaoz U."/>
            <person name="Brodie E.L."/>
            <person name="Williams K.H."/>
            <person name="Hubbard S.S."/>
            <person name="Banfield J.F."/>
        </authorList>
    </citation>
    <scope>NUCLEOTIDE SEQUENCE [LARGE SCALE GENOMIC DNA]</scope>
</reference>
<dbReference type="InterPro" id="IPR014722">
    <property type="entry name" value="Rib_uL2_dom2"/>
</dbReference>
<sequence length="100" mass="11160">MKIKVGDEVVILQGKDKGRTGKVEKSFFRKEEILVSGINIFKKHSKKRGNVRGGIIDITVPLPISKVALVCPKCKLPTKVAFSLVDKQKVRVCKKCKQLI</sequence>
<keyword evidence="5" id="KW-0694">RNA-binding</keyword>
<dbReference type="GO" id="GO:0019843">
    <property type="term" value="F:rRNA binding"/>
    <property type="evidence" value="ECO:0007669"/>
    <property type="project" value="UniProtKB-UniRule"/>
</dbReference>